<accession>A0A923L817</accession>
<dbReference type="GO" id="GO:0016747">
    <property type="term" value="F:acyltransferase activity, transferring groups other than amino-acyl groups"/>
    <property type="evidence" value="ECO:0007669"/>
    <property type="project" value="InterPro"/>
</dbReference>
<evidence type="ECO:0000313" key="3">
    <source>
        <dbReference type="Proteomes" id="UP000637359"/>
    </source>
</evidence>
<comment type="caution">
    <text evidence="2">The sequence shown here is derived from an EMBL/GenBank/DDBJ whole genome shotgun (WGS) entry which is preliminary data.</text>
</comment>
<dbReference type="CDD" id="cd04301">
    <property type="entry name" value="NAT_SF"/>
    <property type="match status" value="1"/>
</dbReference>
<dbReference type="AlphaFoldDB" id="A0A923L817"/>
<reference evidence="2" key="1">
    <citation type="submission" date="2020-08" db="EMBL/GenBank/DDBJ databases">
        <title>Genome public.</title>
        <authorList>
            <person name="Liu C."/>
            <person name="Sun Q."/>
        </authorList>
    </citation>
    <scope>NUCLEOTIDE SEQUENCE</scope>
    <source>
        <strain evidence="2">BX22</strain>
    </source>
</reference>
<dbReference type="RefSeq" id="WP_186870775.1">
    <property type="nucleotide sequence ID" value="NZ_JACOOL010000012.1"/>
</dbReference>
<gene>
    <name evidence="2" type="ORF">H8S33_14805</name>
</gene>
<dbReference type="InterPro" id="IPR000182">
    <property type="entry name" value="GNAT_dom"/>
</dbReference>
<dbReference type="Proteomes" id="UP000637359">
    <property type="component" value="Unassembled WGS sequence"/>
</dbReference>
<dbReference type="SUPFAM" id="SSF55729">
    <property type="entry name" value="Acyl-CoA N-acyltransferases (Nat)"/>
    <property type="match status" value="1"/>
</dbReference>
<organism evidence="2 3">
    <name type="scientific">Ornithinibacillus hominis</name>
    <dbReference type="NCBI Taxonomy" id="2763055"/>
    <lineage>
        <taxon>Bacteria</taxon>
        <taxon>Bacillati</taxon>
        <taxon>Bacillota</taxon>
        <taxon>Bacilli</taxon>
        <taxon>Bacillales</taxon>
        <taxon>Bacillaceae</taxon>
        <taxon>Ornithinibacillus</taxon>
    </lineage>
</organism>
<evidence type="ECO:0000259" key="1">
    <source>
        <dbReference type="PROSITE" id="PS51186"/>
    </source>
</evidence>
<dbReference type="PROSITE" id="PS51186">
    <property type="entry name" value="GNAT"/>
    <property type="match status" value="1"/>
</dbReference>
<dbReference type="Gene3D" id="3.40.630.30">
    <property type="match status" value="1"/>
</dbReference>
<name>A0A923L817_9BACI</name>
<protein>
    <submittedName>
        <fullName evidence="2">GNAT family N-acetyltransferase</fullName>
    </submittedName>
</protein>
<proteinExistence type="predicted"/>
<sequence length="149" mass="17501">MVEYVIRKINNLLTIECKDLWLQSRNEGFHFFERLIHEYKSGTNTFHKRGEALYGVFDQDNTLIAIGGVNIDPFSSTPTIGRLRRFYVKKTHRRLGLGSLLVKRIILEATDHFNVLILFTDTERADRFYTSLGFLKSNRYPHSTHYMDL</sequence>
<keyword evidence="3" id="KW-1185">Reference proteome</keyword>
<feature type="domain" description="N-acetyltransferase" evidence="1">
    <location>
        <begin position="4"/>
        <end position="149"/>
    </location>
</feature>
<dbReference type="EMBL" id="JACOOL010000012">
    <property type="protein sequence ID" value="MBC5638065.1"/>
    <property type="molecule type" value="Genomic_DNA"/>
</dbReference>
<dbReference type="Pfam" id="PF00583">
    <property type="entry name" value="Acetyltransf_1"/>
    <property type="match status" value="1"/>
</dbReference>
<evidence type="ECO:0000313" key="2">
    <source>
        <dbReference type="EMBL" id="MBC5638065.1"/>
    </source>
</evidence>
<dbReference type="InterPro" id="IPR016181">
    <property type="entry name" value="Acyl_CoA_acyltransferase"/>
</dbReference>